<dbReference type="CDD" id="cd02947">
    <property type="entry name" value="TRX_family"/>
    <property type="match status" value="1"/>
</dbReference>
<reference evidence="3 4" key="1">
    <citation type="journal article" date="2019" name="Int. J. Syst. Evol. Microbiol.">
        <title>The Global Catalogue of Microorganisms (GCM) 10K type strain sequencing project: providing services to taxonomists for standard genome sequencing and annotation.</title>
        <authorList>
            <consortium name="The Broad Institute Genomics Platform"/>
            <consortium name="The Broad Institute Genome Sequencing Center for Infectious Disease"/>
            <person name="Wu L."/>
            <person name="Ma J."/>
        </authorList>
    </citation>
    <scope>NUCLEOTIDE SEQUENCE [LARGE SCALE GENOMIC DNA]</scope>
    <source>
        <strain evidence="3 4">JCM 16331</strain>
    </source>
</reference>
<comment type="caution">
    <text evidence="3">The sequence shown here is derived from an EMBL/GenBank/DDBJ whole genome shotgun (WGS) entry which is preliminary data.</text>
</comment>
<dbReference type="Gene3D" id="3.40.30.10">
    <property type="entry name" value="Glutaredoxin"/>
    <property type="match status" value="1"/>
</dbReference>
<protein>
    <submittedName>
        <fullName evidence="3">Thioredoxin</fullName>
    </submittedName>
</protein>
<dbReference type="PROSITE" id="PS51352">
    <property type="entry name" value="THIOREDOXIN_2"/>
    <property type="match status" value="1"/>
</dbReference>
<dbReference type="Proteomes" id="UP000608850">
    <property type="component" value="Unassembled WGS sequence"/>
</dbReference>
<proteinExistence type="predicted"/>
<dbReference type="SUPFAM" id="SSF52833">
    <property type="entry name" value="Thioredoxin-like"/>
    <property type="match status" value="1"/>
</dbReference>
<evidence type="ECO:0000256" key="1">
    <source>
        <dbReference type="SAM" id="MobiDB-lite"/>
    </source>
</evidence>
<accession>A0A830GBT1</accession>
<evidence type="ECO:0000259" key="2">
    <source>
        <dbReference type="PROSITE" id="PS51352"/>
    </source>
</evidence>
<organism evidence="3 4">
    <name type="scientific">Halarchaeum nitratireducens</name>
    <dbReference type="NCBI Taxonomy" id="489913"/>
    <lineage>
        <taxon>Archaea</taxon>
        <taxon>Methanobacteriati</taxon>
        <taxon>Methanobacteriota</taxon>
        <taxon>Stenosarchaea group</taxon>
        <taxon>Halobacteria</taxon>
        <taxon>Halobacteriales</taxon>
        <taxon>Halobacteriaceae</taxon>
    </lineage>
</organism>
<gene>
    <name evidence="3" type="ORF">GCM10009021_14750</name>
</gene>
<dbReference type="InterPro" id="IPR036249">
    <property type="entry name" value="Thioredoxin-like_sf"/>
</dbReference>
<dbReference type="AlphaFoldDB" id="A0A830GBT1"/>
<dbReference type="Pfam" id="PF14595">
    <property type="entry name" value="Thioredoxin_9"/>
    <property type="match status" value="1"/>
</dbReference>
<keyword evidence="4" id="KW-1185">Reference proteome</keyword>
<dbReference type="EMBL" id="BMOQ01000004">
    <property type="protein sequence ID" value="GGN15437.1"/>
    <property type="molecule type" value="Genomic_DNA"/>
</dbReference>
<sequence length="156" mass="17136">MALAAADSASVPRGGGVKPVERLRARMSDHRLETMNPNPAWDANAYEDTVETWRRLSDDVTVKVWGGDWCGDCRGQLPDFAAALEAAGVEDVEHYPVERVDGEKQGPGVEEYGIELIPTVVVEDAEGTELARFVEEEDRPIAVWLAERLDELEASA</sequence>
<name>A0A830GBT1_9EURY</name>
<dbReference type="InterPro" id="IPR013766">
    <property type="entry name" value="Thioredoxin_domain"/>
</dbReference>
<feature type="domain" description="Thioredoxin" evidence="2">
    <location>
        <begin position="32"/>
        <end position="154"/>
    </location>
</feature>
<evidence type="ECO:0000313" key="3">
    <source>
        <dbReference type="EMBL" id="GGN15437.1"/>
    </source>
</evidence>
<feature type="region of interest" description="Disordered" evidence="1">
    <location>
        <begin position="1"/>
        <end position="22"/>
    </location>
</feature>
<evidence type="ECO:0000313" key="4">
    <source>
        <dbReference type="Proteomes" id="UP000608850"/>
    </source>
</evidence>